<evidence type="ECO:0000256" key="17">
    <source>
        <dbReference type="ARBA" id="ARBA00070152"/>
    </source>
</evidence>
<dbReference type="Gene3D" id="6.10.340.10">
    <property type="match status" value="1"/>
</dbReference>
<keyword evidence="13" id="KW-0902">Two-component regulatory system</keyword>
<keyword evidence="10 26" id="KW-0418">Kinase</keyword>
<dbReference type="InterPro" id="IPR008207">
    <property type="entry name" value="Sig_transdc_His_kin_Hpt_dom"/>
</dbReference>
<reference evidence="26 27" key="1">
    <citation type="submission" date="2016-10" db="EMBL/GenBank/DDBJ databases">
        <authorList>
            <person name="de Groot N.N."/>
        </authorList>
    </citation>
    <scope>NUCLEOTIDE SEQUENCE [LARGE SCALE GENOMIC DNA]</scope>
    <source>
        <strain evidence="26 27">DSM 16619</strain>
    </source>
</reference>
<evidence type="ECO:0000256" key="4">
    <source>
        <dbReference type="ARBA" id="ARBA00022475"/>
    </source>
</evidence>
<dbReference type="FunFam" id="3.30.565.10:FF:000010">
    <property type="entry name" value="Sensor histidine kinase RcsC"/>
    <property type="match status" value="1"/>
</dbReference>
<evidence type="ECO:0000256" key="9">
    <source>
        <dbReference type="ARBA" id="ARBA00022741"/>
    </source>
</evidence>
<dbReference type="SUPFAM" id="SSF55785">
    <property type="entry name" value="PYP-like sensor domain (PAS domain)"/>
    <property type="match status" value="1"/>
</dbReference>
<evidence type="ECO:0000256" key="7">
    <source>
        <dbReference type="ARBA" id="ARBA00022692"/>
    </source>
</evidence>
<dbReference type="PRINTS" id="PR00344">
    <property type="entry name" value="BCTRLSENSOR"/>
</dbReference>
<dbReference type="GO" id="GO:0000155">
    <property type="term" value="F:phosphorelay sensor kinase activity"/>
    <property type="evidence" value="ECO:0007669"/>
    <property type="project" value="InterPro"/>
</dbReference>
<evidence type="ECO:0000259" key="24">
    <source>
        <dbReference type="PROSITE" id="PS50885"/>
    </source>
</evidence>
<dbReference type="PANTHER" id="PTHR45339:SF1">
    <property type="entry name" value="HYBRID SIGNAL TRANSDUCTION HISTIDINE KINASE J"/>
    <property type="match status" value="1"/>
</dbReference>
<evidence type="ECO:0000256" key="8">
    <source>
        <dbReference type="ARBA" id="ARBA00022729"/>
    </source>
</evidence>
<evidence type="ECO:0000259" key="25">
    <source>
        <dbReference type="PROSITE" id="PS50894"/>
    </source>
</evidence>
<evidence type="ECO:0000256" key="5">
    <source>
        <dbReference type="ARBA" id="ARBA00022553"/>
    </source>
</evidence>
<dbReference type="PROSITE" id="PS50109">
    <property type="entry name" value="HIS_KIN"/>
    <property type="match status" value="1"/>
</dbReference>
<feature type="region of interest" description="Disordered" evidence="20">
    <location>
        <begin position="568"/>
        <end position="589"/>
    </location>
</feature>
<evidence type="ECO:0000256" key="2">
    <source>
        <dbReference type="ARBA" id="ARBA00004651"/>
    </source>
</evidence>
<keyword evidence="12 21" id="KW-1133">Transmembrane helix</keyword>
<dbReference type="InterPro" id="IPR003594">
    <property type="entry name" value="HATPase_dom"/>
</dbReference>
<dbReference type="Gene3D" id="1.20.120.160">
    <property type="entry name" value="HPT domain"/>
    <property type="match status" value="1"/>
</dbReference>
<dbReference type="InterPro" id="IPR001789">
    <property type="entry name" value="Sig_transdc_resp-reg_receiver"/>
</dbReference>
<keyword evidence="11" id="KW-0067">ATP-binding</keyword>
<gene>
    <name evidence="26" type="ORF">SAMN05192589_1282</name>
</gene>
<evidence type="ECO:0000256" key="18">
    <source>
        <dbReference type="PROSITE-ProRule" id="PRU00110"/>
    </source>
</evidence>
<dbReference type="Gene3D" id="3.30.565.10">
    <property type="entry name" value="Histidine kinase-like ATPase, C-terminal domain"/>
    <property type="match status" value="1"/>
</dbReference>
<evidence type="ECO:0000313" key="26">
    <source>
        <dbReference type="EMBL" id="SDE73116.1"/>
    </source>
</evidence>
<feature type="domain" description="HPt" evidence="25">
    <location>
        <begin position="872"/>
        <end position="971"/>
    </location>
</feature>
<dbReference type="PROSITE" id="PS50894">
    <property type="entry name" value="HPT"/>
    <property type="match status" value="1"/>
</dbReference>
<dbReference type="EMBL" id="FMZC01000028">
    <property type="protein sequence ID" value="SDE73116.1"/>
    <property type="molecule type" value="Genomic_DNA"/>
</dbReference>
<dbReference type="Pfam" id="PF00072">
    <property type="entry name" value="Response_reg"/>
    <property type="match status" value="1"/>
</dbReference>
<dbReference type="InterPro" id="IPR011006">
    <property type="entry name" value="CheY-like_superfamily"/>
</dbReference>
<keyword evidence="27" id="KW-1185">Reference proteome</keyword>
<dbReference type="SMART" id="SM00448">
    <property type="entry name" value="REC"/>
    <property type="match status" value="1"/>
</dbReference>
<dbReference type="SMART" id="SM00304">
    <property type="entry name" value="HAMP"/>
    <property type="match status" value="1"/>
</dbReference>
<dbReference type="OrthoDB" id="5519028at2"/>
<dbReference type="InterPro" id="IPR036097">
    <property type="entry name" value="HisK_dim/P_sf"/>
</dbReference>
<dbReference type="Gene3D" id="1.10.287.130">
    <property type="match status" value="1"/>
</dbReference>
<evidence type="ECO:0000256" key="11">
    <source>
        <dbReference type="ARBA" id="ARBA00022840"/>
    </source>
</evidence>
<evidence type="ECO:0000256" key="20">
    <source>
        <dbReference type="SAM" id="MobiDB-lite"/>
    </source>
</evidence>
<protein>
    <recommendedName>
        <fullName evidence="17">Virulence sensor protein BvgS</fullName>
        <ecNumber evidence="3">2.7.13.3</ecNumber>
    </recommendedName>
</protein>
<dbReference type="InterPro" id="IPR036641">
    <property type="entry name" value="HPT_dom_sf"/>
</dbReference>
<evidence type="ECO:0000256" key="14">
    <source>
        <dbReference type="ARBA" id="ARBA00023026"/>
    </source>
</evidence>
<dbReference type="SMART" id="SM00387">
    <property type="entry name" value="HATPase_c"/>
    <property type="match status" value="1"/>
</dbReference>
<dbReference type="CDD" id="cd16922">
    <property type="entry name" value="HATPase_EvgS-ArcB-TorS-like"/>
    <property type="match status" value="1"/>
</dbReference>
<keyword evidence="14" id="KW-0843">Virulence</keyword>
<dbReference type="CDD" id="cd00082">
    <property type="entry name" value="HisKA"/>
    <property type="match status" value="1"/>
</dbReference>
<dbReference type="InterPro" id="IPR036890">
    <property type="entry name" value="HATPase_C_sf"/>
</dbReference>
<keyword evidence="4" id="KW-1003">Cell membrane</keyword>
<dbReference type="GO" id="GO:0005524">
    <property type="term" value="F:ATP binding"/>
    <property type="evidence" value="ECO:0007669"/>
    <property type="project" value="UniProtKB-KW"/>
</dbReference>
<dbReference type="Gene3D" id="3.30.450.20">
    <property type="entry name" value="PAS domain"/>
    <property type="match status" value="1"/>
</dbReference>
<dbReference type="Proteomes" id="UP000198781">
    <property type="component" value="Unassembled WGS sequence"/>
</dbReference>
<dbReference type="SMART" id="SM00388">
    <property type="entry name" value="HisKA"/>
    <property type="match status" value="1"/>
</dbReference>
<feature type="domain" description="HAMP" evidence="24">
    <location>
        <begin position="215"/>
        <end position="268"/>
    </location>
</feature>
<dbReference type="Pfam" id="PF00512">
    <property type="entry name" value="HisKA"/>
    <property type="match status" value="1"/>
</dbReference>
<dbReference type="Pfam" id="PF00672">
    <property type="entry name" value="HAMP"/>
    <property type="match status" value="1"/>
</dbReference>
<keyword evidence="5 19" id="KW-0597">Phosphoprotein</keyword>
<dbReference type="EC" id="2.7.13.3" evidence="3"/>
<dbReference type="InterPro" id="IPR003660">
    <property type="entry name" value="HAMP_dom"/>
</dbReference>
<evidence type="ECO:0000256" key="13">
    <source>
        <dbReference type="ARBA" id="ARBA00023012"/>
    </source>
</evidence>
<dbReference type="InterPro" id="IPR035965">
    <property type="entry name" value="PAS-like_dom_sf"/>
</dbReference>
<evidence type="ECO:0000256" key="12">
    <source>
        <dbReference type="ARBA" id="ARBA00022989"/>
    </source>
</evidence>
<comment type="catalytic activity">
    <reaction evidence="1">
        <text>ATP + protein L-histidine = ADP + protein N-phospho-L-histidine.</text>
        <dbReference type="EC" id="2.7.13.3"/>
    </reaction>
</comment>
<dbReference type="PROSITE" id="PS50110">
    <property type="entry name" value="RESPONSE_REGULATORY"/>
    <property type="match status" value="1"/>
</dbReference>
<dbReference type="GO" id="GO:0005886">
    <property type="term" value="C:plasma membrane"/>
    <property type="evidence" value="ECO:0007669"/>
    <property type="project" value="UniProtKB-SubCell"/>
</dbReference>
<dbReference type="PANTHER" id="PTHR45339">
    <property type="entry name" value="HYBRID SIGNAL TRANSDUCTION HISTIDINE KINASE J"/>
    <property type="match status" value="1"/>
</dbReference>
<dbReference type="SUPFAM" id="SSF47226">
    <property type="entry name" value="Histidine-containing phosphotransfer domain, HPT domain"/>
    <property type="match status" value="1"/>
</dbReference>
<feature type="modified residue" description="Phosphohistidine" evidence="18">
    <location>
        <position position="911"/>
    </location>
</feature>
<dbReference type="SUPFAM" id="SSF52172">
    <property type="entry name" value="CheY-like"/>
    <property type="match status" value="1"/>
</dbReference>
<dbReference type="PROSITE" id="PS50885">
    <property type="entry name" value="HAMP"/>
    <property type="match status" value="1"/>
</dbReference>
<keyword evidence="6" id="KW-0808">Transferase</keyword>
<feature type="domain" description="Histidine kinase" evidence="22">
    <location>
        <begin position="424"/>
        <end position="670"/>
    </location>
</feature>
<evidence type="ECO:0000259" key="22">
    <source>
        <dbReference type="PROSITE" id="PS50109"/>
    </source>
</evidence>
<dbReference type="SUPFAM" id="SSF47384">
    <property type="entry name" value="Homodimeric domain of signal transducing histidine kinase"/>
    <property type="match status" value="1"/>
</dbReference>
<evidence type="ECO:0000256" key="3">
    <source>
        <dbReference type="ARBA" id="ARBA00012438"/>
    </source>
</evidence>
<dbReference type="CDD" id="cd17546">
    <property type="entry name" value="REC_hyHK_CKI1_RcsC-like"/>
    <property type="match status" value="1"/>
</dbReference>
<evidence type="ECO:0000256" key="1">
    <source>
        <dbReference type="ARBA" id="ARBA00000085"/>
    </source>
</evidence>
<evidence type="ECO:0000256" key="6">
    <source>
        <dbReference type="ARBA" id="ARBA00022679"/>
    </source>
</evidence>
<comment type="function">
    <text evidence="16">Member of the two-component regulatory system BvgS/BvgA. Phosphorylates BvgA via a four-step phosphorelay in response to environmental signals.</text>
</comment>
<accession>A0A1G7FB66</accession>
<dbReference type="Pfam" id="PF02518">
    <property type="entry name" value="HATPase_c"/>
    <property type="match status" value="1"/>
</dbReference>
<dbReference type="SUPFAM" id="SSF55874">
    <property type="entry name" value="ATPase domain of HSP90 chaperone/DNA topoisomerase II/histidine kinase"/>
    <property type="match status" value="1"/>
</dbReference>
<evidence type="ECO:0000313" key="27">
    <source>
        <dbReference type="Proteomes" id="UP000198781"/>
    </source>
</evidence>
<feature type="transmembrane region" description="Helical" evidence="21">
    <location>
        <begin position="12"/>
        <end position="34"/>
    </location>
</feature>
<keyword evidence="8" id="KW-0732">Signal</keyword>
<dbReference type="InterPro" id="IPR003661">
    <property type="entry name" value="HisK_dim/P_dom"/>
</dbReference>
<evidence type="ECO:0000256" key="21">
    <source>
        <dbReference type="SAM" id="Phobius"/>
    </source>
</evidence>
<evidence type="ECO:0000259" key="23">
    <source>
        <dbReference type="PROSITE" id="PS50110"/>
    </source>
</evidence>
<feature type="compositionally biased region" description="Low complexity" evidence="20">
    <location>
        <begin position="568"/>
        <end position="587"/>
    </location>
</feature>
<dbReference type="Pfam" id="PF01627">
    <property type="entry name" value="Hpt"/>
    <property type="match status" value="1"/>
</dbReference>
<keyword evidence="9" id="KW-0547">Nucleotide-binding</keyword>
<organism evidence="26 27">
    <name type="scientific">Paracidovorax valerianellae</name>
    <dbReference type="NCBI Taxonomy" id="187868"/>
    <lineage>
        <taxon>Bacteria</taxon>
        <taxon>Pseudomonadati</taxon>
        <taxon>Pseudomonadota</taxon>
        <taxon>Betaproteobacteria</taxon>
        <taxon>Burkholderiales</taxon>
        <taxon>Comamonadaceae</taxon>
        <taxon>Paracidovorax</taxon>
    </lineage>
</organism>
<evidence type="ECO:0000256" key="19">
    <source>
        <dbReference type="PROSITE-ProRule" id="PRU00169"/>
    </source>
</evidence>
<dbReference type="AlphaFoldDB" id="A0A1G7FB66"/>
<dbReference type="RefSeq" id="WP_092746132.1">
    <property type="nucleotide sequence ID" value="NZ_FMZC01000028.1"/>
</dbReference>
<dbReference type="InterPro" id="IPR005467">
    <property type="entry name" value="His_kinase_dom"/>
</dbReference>
<feature type="modified residue" description="4-aspartylphosphate" evidence="19">
    <location>
        <position position="751"/>
    </location>
</feature>
<proteinExistence type="predicted"/>
<dbReference type="InterPro" id="IPR004358">
    <property type="entry name" value="Sig_transdc_His_kin-like_C"/>
</dbReference>
<evidence type="ECO:0000256" key="15">
    <source>
        <dbReference type="ARBA" id="ARBA00023136"/>
    </source>
</evidence>
<feature type="domain" description="Response regulatory" evidence="23">
    <location>
        <begin position="698"/>
        <end position="818"/>
    </location>
</feature>
<keyword evidence="15 21" id="KW-0472">Membrane</keyword>
<comment type="subcellular location">
    <subcellularLocation>
        <location evidence="2">Cell membrane</location>
        <topology evidence="2">Multi-pass membrane protein</topology>
    </subcellularLocation>
</comment>
<name>A0A1G7FB66_9BURK</name>
<keyword evidence="7 21" id="KW-0812">Transmembrane</keyword>
<feature type="transmembrane region" description="Helical" evidence="21">
    <location>
        <begin position="191"/>
        <end position="214"/>
    </location>
</feature>
<sequence length="971" mass="105340">MPLSRYFSHLPLTAKIVFLVGLMGLISSASMFYATSEMRGIDQQYNALIEREAQSALHISDAALVLSESSRLVYAVLTEQDETAMRSALTSLEQLQAQFNQQIDTTEALVPANARQLQSIRQGATGAFALAARIVDAASRWRGDRALQIIHGEFEPALRALQGEMNRQRNDSIAQFQESSVRLGQATRDTILTTALAIGIGLALVIALSSWVAVFQISRPILRLTQHMERLTDRVYDDTVTGTERRDEVGTMAKALQVFKESMQRADRLAIEVAASAEARRLSEQLVDLTGAIPGAVFQMHVRPDGWHRFLFVSEKAAELQGRPAQELLQLEGPVGLAYGLPQPEEDALHDRIEHSLRTLQPLDFDVEVERGGRALWLKTLATARRLPDGAVLFNGVWLDVTEQKTQARALAQAAEEKATFLAVMSHEIRTPLNAILGFAQLALKDEELTPPQRERMDQMYRAGRRLLGIVNDTLDFSKIDGGHLVLETVAFDLPTLLADVTDLFEHKATAKGLQFRVEVADDVPAYLLGDPHRIGQVLVNFVNNAIKFTEAGEVTVSLTAHAALPGDASTATDDAQADGLPSGSPSDGDDDLVLHCAVRDTGIGLTEEQKAHLFQAFHQADATITRRFGGTGLGLAISRQLALLMGGDAGVDSTPGQGSTFWFTARVRRSAAPAAGHALGAVGARASGAPAALAGLRVLLVDDNELNRLVAAGLLESGGLRVDTANDGAEALRRLDEAPSSTYYDAVLMDMQMPVMDGLSATRALRQDARFAQLPIIAMTANAARQDIERTRAAGMNDHLTKPVLEERLWAILSRWLAPQEPATVAADPAAAPVRVAAPMPEPFAEDVSEPSGPAPVFDAEALEELRALFSAARFDALVVRFVQDCQQRMQRIADARQAKAWERLRQEAHELGGTVGSFGLDRLSELTRALEVAAKAGDEAEVEVLVRSAREAMEQGLEGVLMESRGLLV</sequence>
<dbReference type="SUPFAM" id="SSF158472">
    <property type="entry name" value="HAMP domain-like"/>
    <property type="match status" value="1"/>
</dbReference>
<evidence type="ECO:0000256" key="16">
    <source>
        <dbReference type="ARBA" id="ARBA00058004"/>
    </source>
</evidence>
<dbReference type="Gene3D" id="3.40.50.2300">
    <property type="match status" value="1"/>
</dbReference>
<dbReference type="STRING" id="187868.SAMN05192589_1282"/>
<evidence type="ECO:0000256" key="10">
    <source>
        <dbReference type="ARBA" id="ARBA00022777"/>
    </source>
</evidence>